<proteinExistence type="predicted"/>
<feature type="transmembrane region" description="Helical" evidence="1">
    <location>
        <begin position="301"/>
        <end position="318"/>
    </location>
</feature>
<name>N6V3A9_9EURY</name>
<feature type="transmembrane region" description="Helical" evidence="1">
    <location>
        <begin position="36"/>
        <end position="57"/>
    </location>
</feature>
<dbReference type="EMBL" id="APMM01000004">
    <property type="protein sequence ID" value="ENN96743.1"/>
    <property type="molecule type" value="Genomic_DNA"/>
</dbReference>
<dbReference type="Pfam" id="PF01901">
    <property type="entry name" value="O_anti_polymase"/>
    <property type="match status" value="1"/>
</dbReference>
<evidence type="ECO:0000313" key="2">
    <source>
        <dbReference type="EMBL" id="ENN96743.1"/>
    </source>
</evidence>
<feature type="transmembrane region" description="Helical" evidence="1">
    <location>
        <begin position="330"/>
        <end position="354"/>
    </location>
</feature>
<reference evidence="2 3" key="1">
    <citation type="journal article" date="2013" name="Genome Announc.">
        <title>Draft Genome Sequence of a Highly Flagellated, Fast-Swimming Archaeon, Methanocaldococcus villosus Strain KIN24-T80 (DSM 22612).</title>
        <authorList>
            <person name="Thennarasu S."/>
            <person name="Polireddy D."/>
            <person name="Antony A."/>
            <person name="Yada M.R."/>
            <person name="Algarawi S."/>
            <person name="Sivakumar N."/>
        </authorList>
    </citation>
    <scope>NUCLEOTIDE SEQUENCE [LARGE SCALE GENOMIC DNA]</scope>
    <source>
        <strain evidence="2 3">KIN24-T80</strain>
    </source>
</reference>
<keyword evidence="1" id="KW-0812">Transmembrane</keyword>
<feature type="transmembrane region" description="Helical" evidence="1">
    <location>
        <begin position="12"/>
        <end position="30"/>
    </location>
</feature>
<feature type="transmembrane region" description="Helical" evidence="1">
    <location>
        <begin position="207"/>
        <end position="226"/>
    </location>
</feature>
<feature type="transmembrane region" description="Helical" evidence="1">
    <location>
        <begin position="172"/>
        <end position="198"/>
    </location>
</feature>
<dbReference type="RefSeq" id="WP_004589843.1">
    <property type="nucleotide sequence ID" value="NZ_APMM01000004.1"/>
</dbReference>
<accession>N6V3A9</accession>
<organism evidence="2 3">
    <name type="scientific">Methanocaldococcus villosus KIN24-T80</name>
    <dbReference type="NCBI Taxonomy" id="1069083"/>
    <lineage>
        <taxon>Archaea</taxon>
        <taxon>Methanobacteriati</taxon>
        <taxon>Methanobacteriota</taxon>
        <taxon>Methanomada group</taxon>
        <taxon>Methanococci</taxon>
        <taxon>Methanococcales</taxon>
        <taxon>Methanocaldococcaceae</taxon>
        <taxon>Methanocaldococcus</taxon>
    </lineage>
</organism>
<keyword evidence="1" id="KW-1133">Transmembrane helix</keyword>
<evidence type="ECO:0000256" key="1">
    <source>
        <dbReference type="SAM" id="Phobius"/>
    </source>
</evidence>
<protein>
    <submittedName>
        <fullName evidence="2">O-antigen polymerase</fullName>
    </submittedName>
</protein>
<sequence length="368" mass="42916">MFKKAFKIEHPVNIIFIGHLIIFLLAFPYYDKLGFSIFKIIFIILSNILTFSIPFILDIKVKINKTIYYISSILLAFISFYGAFVITKCLFLSILYVIFIFIVVEIFLKYYYKKIFNIFLFVIGVLSFLLLVIKYKAIPLLNYNVRMLINYEPLRIISLGALAYSGIESWKYFLLSLVILSLTGYKVGPVILFTSYLIYKKYPIKKITIFGSILILLILIMNKIILSTSGQCWKLSTIEVLCYRAYLDLYIFKSIIENHITTYGSIILTPGGEEKIGELLFSYKHNFTTTMFGTVYMDFNIFSPIFSIIFGIISKFLYEGDWKLYSIYASLLLIYCEIGINYGFLVVILLLFYINICKVIKYEIYNKN</sequence>
<comment type="caution">
    <text evidence="2">The sequence shown here is derived from an EMBL/GenBank/DDBJ whole genome shotgun (WGS) entry which is preliminary data.</text>
</comment>
<dbReference type="AlphaFoldDB" id="N6V3A9"/>
<gene>
    <name evidence="2" type="ORF">J422_00866</name>
</gene>
<dbReference type="Proteomes" id="UP000053695">
    <property type="component" value="Unassembled WGS sequence"/>
</dbReference>
<feature type="transmembrane region" description="Helical" evidence="1">
    <location>
        <begin position="115"/>
        <end position="133"/>
    </location>
</feature>
<dbReference type="OrthoDB" id="70767at2157"/>
<keyword evidence="3" id="KW-1185">Reference proteome</keyword>
<dbReference type="STRING" id="1069083.GCA_000371805_00861"/>
<feature type="transmembrane region" description="Helical" evidence="1">
    <location>
        <begin position="90"/>
        <end position="108"/>
    </location>
</feature>
<dbReference type="InterPro" id="IPR002760">
    <property type="entry name" value="O_anti_polymase"/>
</dbReference>
<keyword evidence="1" id="KW-0472">Membrane</keyword>
<evidence type="ECO:0000313" key="3">
    <source>
        <dbReference type="Proteomes" id="UP000053695"/>
    </source>
</evidence>
<feature type="transmembrane region" description="Helical" evidence="1">
    <location>
        <begin position="66"/>
        <end position="84"/>
    </location>
</feature>
<dbReference type="PATRIC" id="fig|1069083.5.peg.171"/>